<evidence type="ECO:0000256" key="8">
    <source>
        <dbReference type="SAM" id="MobiDB-lite"/>
    </source>
</evidence>
<evidence type="ECO:0000256" key="2">
    <source>
        <dbReference type="ARBA" id="ARBA00009773"/>
    </source>
</evidence>
<reference evidence="11" key="1">
    <citation type="submission" date="2019-11" db="EMBL/GenBank/DDBJ databases">
        <title>Complete genome sequence of Corynebacterium kalinowskii 1959, a novel Corynebacterium species isolated from soil of a small paddock in Vilsendorf, Germany.</title>
        <authorList>
            <person name="Schaffert L."/>
            <person name="Ruwe M."/>
            <person name="Milse J."/>
            <person name="Hanuschka K."/>
            <person name="Ortseifen V."/>
            <person name="Droste J."/>
            <person name="Brandt D."/>
            <person name="Schlueter L."/>
            <person name="Kutter Y."/>
            <person name="Vinke S."/>
            <person name="Viehoefer P."/>
            <person name="Jacob L."/>
            <person name="Luebke N.-C."/>
            <person name="Schulte-Berndt E."/>
            <person name="Hain C."/>
            <person name="Linder M."/>
            <person name="Schmidt P."/>
            <person name="Wollenschlaeger L."/>
            <person name="Luttermann T."/>
            <person name="Thieme E."/>
            <person name="Hassa J."/>
            <person name="Haak M."/>
            <person name="Wittchen M."/>
            <person name="Mentz A."/>
            <person name="Persicke M."/>
            <person name="Busche T."/>
            <person name="Ruckert C."/>
        </authorList>
    </citation>
    <scope>NUCLEOTIDE SEQUENCE [LARGE SCALE GENOMIC DNA]</scope>
    <source>
        <strain evidence="11">1959</strain>
    </source>
</reference>
<keyword evidence="7 9" id="KW-0472">Membrane</keyword>
<feature type="transmembrane region" description="Helical" evidence="9">
    <location>
        <begin position="290"/>
        <end position="314"/>
    </location>
</feature>
<feature type="transmembrane region" description="Helical" evidence="9">
    <location>
        <begin position="41"/>
        <end position="59"/>
    </location>
</feature>
<evidence type="ECO:0000313" key="11">
    <source>
        <dbReference type="Proteomes" id="UP000427071"/>
    </source>
</evidence>
<feature type="transmembrane region" description="Helical" evidence="9">
    <location>
        <begin position="65"/>
        <end position="83"/>
    </location>
</feature>
<dbReference type="PANTHER" id="PTHR21716:SF53">
    <property type="entry name" value="PERMEASE PERM-RELATED"/>
    <property type="match status" value="1"/>
</dbReference>
<dbReference type="GO" id="GO:0005886">
    <property type="term" value="C:plasma membrane"/>
    <property type="evidence" value="ECO:0007669"/>
    <property type="project" value="UniProtKB-SubCell"/>
</dbReference>
<evidence type="ECO:0000256" key="4">
    <source>
        <dbReference type="ARBA" id="ARBA00022475"/>
    </source>
</evidence>
<dbReference type="InterPro" id="IPR002549">
    <property type="entry name" value="AI-2E-like"/>
</dbReference>
<keyword evidence="3" id="KW-0813">Transport</keyword>
<keyword evidence="5 9" id="KW-0812">Transmembrane</keyword>
<dbReference type="GO" id="GO:0055085">
    <property type="term" value="P:transmembrane transport"/>
    <property type="evidence" value="ECO:0007669"/>
    <property type="project" value="TreeGrafter"/>
</dbReference>
<sequence>MSESQLSPTEDSTWTFEELAAESHIDRSLVIAEGLREFASWCLRLLIIAAATYVVWFIGKQVWQGLLPVALAIIVSSVLWAPTKQLRRMGLPPGIAALVTVLSTLAVFGAIIAAMAPSIGRQSQTLYLQTYEMLLQAQLTLQGPPFNLDYEDLNDLFSNAVTWLQDQSGKIATEVFSGLGTMSVVVVTLGVVLVLTFFFLKDGDRFLPWLRGITGERAGLHLTELLSRMWQTLSGFIRAQAAVSLVDAVFIGTGLLIIGVPMALALATLTFFAGFIPIVGAFVAGALAVLIALVSLGVTKALIVLVLVVAVQQLEGNVLSPMLQSKAMNLHPVIVLVSVTIGGSLFGIMGAFLAVPVAAMIAVFFRYLNDIIALRAGEKTTDEIEFATQDQEMQVKWTEEFGRLFRDSGLQRMLPQRQSESKADARPVKDELVEETAERDTESLLNKAATPLKKLAQTFPKLGGK</sequence>
<gene>
    <name evidence="10" type="ORF">CKALI_07855</name>
</gene>
<evidence type="ECO:0000256" key="3">
    <source>
        <dbReference type="ARBA" id="ARBA00022448"/>
    </source>
</evidence>
<organism evidence="10 11">
    <name type="scientific">Corynebacterium kalinowskii</name>
    <dbReference type="NCBI Taxonomy" id="2675216"/>
    <lineage>
        <taxon>Bacteria</taxon>
        <taxon>Bacillati</taxon>
        <taxon>Actinomycetota</taxon>
        <taxon>Actinomycetes</taxon>
        <taxon>Mycobacteriales</taxon>
        <taxon>Corynebacteriaceae</taxon>
        <taxon>Corynebacterium</taxon>
    </lineage>
</organism>
<keyword evidence="11" id="KW-1185">Reference proteome</keyword>
<keyword evidence="6 9" id="KW-1133">Transmembrane helix</keyword>
<dbReference type="RefSeq" id="WP_156192759.1">
    <property type="nucleotide sequence ID" value="NZ_CP046452.1"/>
</dbReference>
<dbReference type="EMBL" id="CP046452">
    <property type="protein sequence ID" value="QGU02433.1"/>
    <property type="molecule type" value="Genomic_DNA"/>
</dbReference>
<protein>
    <submittedName>
        <fullName evidence="10">Pheromone autoinducer 2 transporter</fullName>
    </submittedName>
</protein>
<feature type="compositionally biased region" description="Basic and acidic residues" evidence="8">
    <location>
        <begin position="419"/>
        <end position="442"/>
    </location>
</feature>
<evidence type="ECO:0000313" key="10">
    <source>
        <dbReference type="EMBL" id="QGU02433.1"/>
    </source>
</evidence>
<comment type="similarity">
    <text evidence="2">Belongs to the autoinducer-2 exporter (AI-2E) (TC 2.A.86) family.</text>
</comment>
<feature type="transmembrane region" description="Helical" evidence="9">
    <location>
        <begin position="264"/>
        <end position="283"/>
    </location>
</feature>
<proteinExistence type="inferred from homology"/>
<comment type="subcellular location">
    <subcellularLocation>
        <location evidence="1">Cell membrane</location>
        <topology evidence="1">Multi-pass membrane protein</topology>
    </subcellularLocation>
</comment>
<name>A0A6B8VE31_9CORY</name>
<feature type="transmembrane region" description="Helical" evidence="9">
    <location>
        <begin position="236"/>
        <end position="258"/>
    </location>
</feature>
<evidence type="ECO:0000256" key="6">
    <source>
        <dbReference type="ARBA" id="ARBA00022989"/>
    </source>
</evidence>
<dbReference type="AlphaFoldDB" id="A0A6B8VE31"/>
<feature type="transmembrane region" description="Helical" evidence="9">
    <location>
        <begin position="334"/>
        <end position="365"/>
    </location>
</feature>
<accession>A0A6B8VE31</accession>
<keyword evidence="4" id="KW-1003">Cell membrane</keyword>
<evidence type="ECO:0000256" key="1">
    <source>
        <dbReference type="ARBA" id="ARBA00004651"/>
    </source>
</evidence>
<feature type="transmembrane region" description="Helical" evidence="9">
    <location>
        <begin position="95"/>
        <end position="116"/>
    </location>
</feature>
<feature type="transmembrane region" description="Helical" evidence="9">
    <location>
        <begin position="175"/>
        <end position="200"/>
    </location>
</feature>
<dbReference type="Proteomes" id="UP000427071">
    <property type="component" value="Chromosome"/>
</dbReference>
<dbReference type="KEGG" id="ckw:CKALI_07855"/>
<evidence type="ECO:0000256" key="9">
    <source>
        <dbReference type="SAM" id="Phobius"/>
    </source>
</evidence>
<evidence type="ECO:0000256" key="7">
    <source>
        <dbReference type="ARBA" id="ARBA00023136"/>
    </source>
</evidence>
<dbReference type="PANTHER" id="PTHR21716">
    <property type="entry name" value="TRANSMEMBRANE PROTEIN"/>
    <property type="match status" value="1"/>
</dbReference>
<feature type="region of interest" description="Disordered" evidence="8">
    <location>
        <begin position="413"/>
        <end position="445"/>
    </location>
</feature>
<evidence type="ECO:0000256" key="5">
    <source>
        <dbReference type="ARBA" id="ARBA00022692"/>
    </source>
</evidence>
<dbReference type="Pfam" id="PF01594">
    <property type="entry name" value="AI-2E_transport"/>
    <property type="match status" value="1"/>
</dbReference>